<evidence type="ECO:0000313" key="2">
    <source>
        <dbReference type="EMBL" id="JAE35303.1"/>
    </source>
</evidence>
<reference evidence="2" key="2">
    <citation type="journal article" date="2015" name="Data Brief">
        <title>Shoot transcriptome of the giant reed, Arundo donax.</title>
        <authorList>
            <person name="Barrero R.A."/>
            <person name="Guerrero F.D."/>
            <person name="Moolhuijzen P."/>
            <person name="Goolsby J.A."/>
            <person name="Tidwell J."/>
            <person name="Bellgard S.E."/>
            <person name="Bellgard M.I."/>
        </authorList>
    </citation>
    <scope>NUCLEOTIDE SEQUENCE</scope>
    <source>
        <tissue evidence="2">Shoot tissue taken approximately 20 cm above the soil surface</tissue>
    </source>
</reference>
<organism evidence="2">
    <name type="scientific">Arundo donax</name>
    <name type="common">Giant reed</name>
    <name type="synonym">Donax arundinaceus</name>
    <dbReference type="NCBI Taxonomy" id="35708"/>
    <lineage>
        <taxon>Eukaryota</taxon>
        <taxon>Viridiplantae</taxon>
        <taxon>Streptophyta</taxon>
        <taxon>Embryophyta</taxon>
        <taxon>Tracheophyta</taxon>
        <taxon>Spermatophyta</taxon>
        <taxon>Magnoliopsida</taxon>
        <taxon>Liliopsida</taxon>
        <taxon>Poales</taxon>
        <taxon>Poaceae</taxon>
        <taxon>PACMAD clade</taxon>
        <taxon>Arundinoideae</taxon>
        <taxon>Arundineae</taxon>
        <taxon>Arundo</taxon>
    </lineage>
</organism>
<proteinExistence type="predicted"/>
<dbReference type="AlphaFoldDB" id="A0A0A9HQV3"/>
<dbReference type="EMBL" id="GBRH01162593">
    <property type="protein sequence ID" value="JAE35303.1"/>
    <property type="molecule type" value="Transcribed_RNA"/>
</dbReference>
<name>A0A0A9HQV3_ARUDO</name>
<sequence>MARAPPMNSTVGEERDGCSSVRESYERAAVCE</sequence>
<protein>
    <submittedName>
        <fullName evidence="2">Uncharacterized protein</fullName>
    </submittedName>
</protein>
<feature type="region of interest" description="Disordered" evidence="1">
    <location>
        <begin position="1"/>
        <end position="32"/>
    </location>
</feature>
<evidence type="ECO:0000256" key="1">
    <source>
        <dbReference type="SAM" id="MobiDB-lite"/>
    </source>
</evidence>
<reference evidence="2" key="1">
    <citation type="submission" date="2014-09" db="EMBL/GenBank/DDBJ databases">
        <authorList>
            <person name="Magalhaes I.L.F."/>
            <person name="Oliveira U."/>
            <person name="Santos F.R."/>
            <person name="Vidigal T.H.D.A."/>
            <person name="Brescovit A.D."/>
            <person name="Santos A.J."/>
        </authorList>
    </citation>
    <scope>NUCLEOTIDE SEQUENCE</scope>
    <source>
        <tissue evidence="2">Shoot tissue taken approximately 20 cm above the soil surface</tissue>
    </source>
</reference>
<accession>A0A0A9HQV3</accession>